<reference evidence="2 3" key="1">
    <citation type="submission" date="2015-09" db="EMBL/GenBank/DDBJ databases">
        <title>Draft genome of the parasitic nematode Teladorsagia circumcincta isolate WARC Sus (inbred).</title>
        <authorList>
            <person name="Mitreva M."/>
        </authorList>
    </citation>
    <scope>NUCLEOTIDE SEQUENCE [LARGE SCALE GENOMIC DNA]</scope>
    <source>
        <strain evidence="2 3">S</strain>
    </source>
</reference>
<dbReference type="AlphaFoldDB" id="A0A2G9URI7"/>
<dbReference type="InterPro" id="IPR036397">
    <property type="entry name" value="RNaseH_sf"/>
</dbReference>
<dbReference type="EMBL" id="KZ345578">
    <property type="protein sequence ID" value="PIO72875.1"/>
    <property type="molecule type" value="Genomic_DNA"/>
</dbReference>
<gene>
    <name evidence="2" type="ORF">TELCIR_05170</name>
</gene>
<evidence type="ECO:0000313" key="2">
    <source>
        <dbReference type="EMBL" id="PIO72875.1"/>
    </source>
</evidence>
<keyword evidence="3" id="KW-1185">Reference proteome</keyword>
<dbReference type="PANTHER" id="PTHR37984">
    <property type="entry name" value="PROTEIN CBG26694"/>
    <property type="match status" value="1"/>
</dbReference>
<feature type="domain" description="Integrase catalytic" evidence="1">
    <location>
        <begin position="1"/>
        <end position="99"/>
    </location>
</feature>
<sequence>MRIPSGQMSSIFSTATIQVMKDIFTKFENPTTLVTDNGTKFTSSQFALFCRSRGINHIRTPPFHPQSNGQAERFVDTFKRGLAKLKGEEPTVDALQTFLMAYRSTPCPWACGWERLDSIRSKCQSGHEDYLDSIEDAEKAPPMVWTCAKVTVHPIRTAMGVEAQCKRPKEASKKRWRDVIKKDFTEIPRQKMPWIGQYGDGRQE</sequence>
<dbReference type="GO" id="GO:0015074">
    <property type="term" value="P:DNA integration"/>
    <property type="evidence" value="ECO:0007669"/>
    <property type="project" value="InterPro"/>
</dbReference>
<dbReference type="Proteomes" id="UP000230423">
    <property type="component" value="Unassembled WGS sequence"/>
</dbReference>
<dbReference type="PANTHER" id="PTHR37984:SF5">
    <property type="entry name" value="PROTEIN NYNRIN-LIKE"/>
    <property type="match status" value="1"/>
</dbReference>
<evidence type="ECO:0000313" key="3">
    <source>
        <dbReference type="Proteomes" id="UP000230423"/>
    </source>
</evidence>
<proteinExistence type="predicted"/>
<accession>A0A2G9URI7</accession>
<dbReference type="InterPro" id="IPR012337">
    <property type="entry name" value="RNaseH-like_sf"/>
</dbReference>
<dbReference type="PROSITE" id="PS50994">
    <property type="entry name" value="INTEGRASE"/>
    <property type="match status" value="1"/>
</dbReference>
<evidence type="ECO:0000259" key="1">
    <source>
        <dbReference type="PROSITE" id="PS50994"/>
    </source>
</evidence>
<dbReference type="OrthoDB" id="10048726at2759"/>
<protein>
    <recommendedName>
        <fullName evidence="1">Integrase catalytic domain-containing protein</fullName>
    </recommendedName>
</protein>
<dbReference type="SUPFAM" id="SSF53098">
    <property type="entry name" value="Ribonuclease H-like"/>
    <property type="match status" value="1"/>
</dbReference>
<dbReference type="Gene3D" id="3.30.420.10">
    <property type="entry name" value="Ribonuclease H-like superfamily/Ribonuclease H"/>
    <property type="match status" value="1"/>
</dbReference>
<dbReference type="GO" id="GO:0003676">
    <property type="term" value="F:nucleic acid binding"/>
    <property type="evidence" value="ECO:0007669"/>
    <property type="project" value="InterPro"/>
</dbReference>
<dbReference type="InterPro" id="IPR001584">
    <property type="entry name" value="Integrase_cat-core"/>
</dbReference>
<name>A0A2G9URI7_TELCI</name>
<dbReference type="InterPro" id="IPR050951">
    <property type="entry name" value="Retrovirus_Pol_polyprotein"/>
</dbReference>
<organism evidence="2 3">
    <name type="scientific">Teladorsagia circumcincta</name>
    <name type="common">Brown stomach worm</name>
    <name type="synonym">Ostertagia circumcincta</name>
    <dbReference type="NCBI Taxonomy" id="45464"/>
    <lineage>
        <taxon>Eukaryota</taxon>
        <taxon>Metazoa</taxon>
        <taxon>Ecdysozoa</taxon>
        <taxon>Nematoda</taxon>
        <taxon>Chromadorea</taxon>
        <taxon>Rhabditida</taxon>
        <taxon>Rhabditina</taxon>
        <taxon>Rhabditomorpha</taxon>
        <taxon>Strongyloidea</taxon>
        <taxon>Trichostrongylidae</taxon>
        <taxon>Teladorsagia</taxon>
    </lineage>
</organism>